<evidence type="ECO:0000313" key="4">
    <source>
        <dbReference type="EMBL" id="KAJ8298260.1"/>
    </source>
</evidence>
<keyword evidence="2" id="KW-0788">Thiol protease</keyword>
<keyword evidence="2" id="KW-0645">Protease</keyword>
<feature type="domain" description="Calpain catalytic" evidence="3">
    <location>
        <begin position="1"/>
        <end position="246"/>
    </location>
</feature>
<feature type="active site" evidence="2">
    <location>
        <position position="187"/>
    </location>
</feature>
<feature type="active site" evidence="2">
    <location>
        <position position="4"/>
    </location>
</feature>
<dbReference type="InterPro" id="IPR038765">
    <property type="entry name" value="Papain-like_cys_pep_sf"/>
</dbReference>
<keyword evidence="2" id="KW-0378">Hydrolase</keyword>
<comment type="similarity">
    <text evidence="1">Belongs to the peptidase C2 family.</text>
</comment>
<sequence length="529" mass="60599">MGNCWYISAMAVLAYREDLLEKIIVTKSYCPQGAYMVRLCKDGYWKIILIDDLFPCDQYDRLMYSKTKRRQLWVPLIEKAAAKLHGCYEALTSGRTVEALSLLTGEPCERIDLQETDTKIPVNEGKIWRKLLYARRSKYLMGTSCGSGSMKNVDQGYYKSQGLVALHAYSLLDVQDVEGNQLVQIRNPWGHESWKGEWCDSSPKWKELSSNSKSKIKTDGNKKGIFWMAFKDFMKFFDSVDICKVRPDWQESRHKGTFPCNSAYPWKFFKLAVVNKTEVDFGLFQKSLRGLKNRNEDLVDLLIVVLEDSDDGKSFKRVVKHSHRALRSFVGCDVELKPGQYTVACLAFKHWKISSNVTVSQELEFNKDFVLTIHSSGLVITEEVDTVSGHFKYLIADTIIQLAIDKGISKNLYPDLKTYSLNWCGEIFVVENNSSKQYSFIECDYTGRSHLLTSRGDFKTLDSIPPKHRQVIAVLSPQDSRHGWSFSRQMKSSLSKDKYLPSNWGAGSRIEHKPLITLQLSGLHDPRPF</sequence>
<dbReference type="PANTHER" id="PTHR10183">
    <property type="entry name" value="CALPAIN"/>
    <property type="match status" value="1"/>
</dbReference>
<dbReference type="PRINTS" id="PR00704">
    <property type="entry name" value="CALPAIN"/>
</dbReference>
<feature type="active site" evidence="2">
    <location>
        <position position="167"/>
    </location>
</feature>
<name>A0ABQ9E400_TEGGR</name>
<dbReference type="CDD" id="cd00044">
    <property type="entry name" value="CysPc"/>
    <property type="match status" value="1"/>
</dbReference>
<dbReference type="Gene3D" id="3.90.70.10">
    <property type="entry name" value="Cysteine proteinases"/>
    <property type="match status" value="1"/>
</dbReference>
<accession>A0ABQ9E400</accession>
<dbReference type="InterPro" id="IPR001300">
    <property type="entry name" value="Peptidase_C2_calpain_cat"/>
</dbReference>
<dbReference type="Pfam" id="PF00648">
    <property type="entry name" value="Peptidase_C2"/>
    <property type="match status" value="1"/>
</dbReference>
<dbReference type="SMART" id="SM00230">
    <property type="entry name" value="CysPc"/>
    <property type="match status" value="1"/>
</dbReference>
<comment type="caution">
    <text evidence="4">The sequence shown here is derived from an EMBL/GenBank/DDBJ whole genome shotgun (WGS) entry which is preliminary data.</text>
</comment>
<gene>
    <name evidence="4" type="ORF">KUTeg_024791</name>
</gene>
<evidence type="ECO:0000259" key="3">
    <source>
        <dbReference type="PROSITE" id="PS50203"/>
    </source>
</evidence>
<dbReference type="EMBL" id="JARBDR010000923">
    <property type="protein sequence ID" value="KAJ8298260.1"/>
    <property type="molecule type" value="Genomic_DNA"/>
</dbReference>
<dbReference type="PROSITE" id="PS50203">
    <property type="entry name" value="CALPAIN_CAT"/>
    <property type="match status" value="1"/>
</dbReference>
<evidence type="ECO:0000256" key="1">
    <source>
        <dbReference type="ARBA" id="ARBA00007623"/>
    </source>
</evidence>
<organism evidence="4 5">
    <name type="scientific">Tegillarca granosa</name>
    <name type="common">Malaysian cockle</name>
    <name type="synonym">Anadara granosa</name>
    <dbReference type="NCBI Taxonomy" id="220873"/>
    <lineage>
        <taxon>Eukaryota</taxon>
        <taxon>Metazoa</taxon>
        <taxon>Spiralia</taxon>
        <taxon>Lophotrochozoa</taxon>
        <taxon>Mollusca</taxon>
        <taxon>Bivalvia</taxon>
        <taxon>Autobranchia</taxon>
        <taxon>Pteriomorphia</taxon>
        <taxon>Arcoida</taxon>
        <taxon>Arcoidea</taxon>
        <taxon>Arcidae</taxon>
        <taxon>Tegillarca</taxon>
    </lineage>
</organism>
<dbReference type="PANTHER" id="PTHR10183:SF382">
    <property type="entry name" value="CALPAIN-15"/>
    <property type="match status" value="1"/>
</dbReference>
<dbReference type="Proteomes" id="UP001217089">
    <property type="component" value="Unassembled WGS sequence"/>
</dbReference>
<dbReference type="InterPro" id="IPR022684">
    <property type="entry name" value="Calpain_cysteine_protease"/>
</dbReference>
<proteinExistence type="inferred from homology"/>
<protein>
    <recommendedName>
        <fullName evidence="3">Calpain catalytic domain-containing protein</fullName>
    </recommendedName>
</protein>
<evidence type="ECO:0000313" key="5">
    <source>
        <dbReference type="Proteomes" id="UP001217089"/>
    </source>
</evidence>
<evidence type="ECO:0000256" key="2">
    <source>
        <dbReference type="PROSITE-ProRule" id="PRU00239"/>
    </source>
</evidence>
<keyword evidence="5" id="KW-1185">Reference proteome</keyword>
<dbReference type="SUPFAM" id="SSF54001">
    <property type="entry name" value="Cysteine proteinases"/>
    <property type="match status" value="1"/>
</dbReference>
<reference evidence="4 5" key="1">
    <citation type="submission" date="2022-12" db="EMBL/GenBank/DDBJ databases">
        <title>Chromosome-level genome of Tegillarca granosa.</title>
        <authorList>
            <person name="Kim J."/>
        </authorList>
    </citation>
    <scope>NUCLEOTIDE SEQUENCE [LARGE SCALE GENOMIC DNA]</scope>
    <source>
        <strain evidence="4">Teg-2019</strain>
        <tissue evidence="4">Adductor muscle</tissue>
    </source>
</reference>